<evidence type="ECO:0000313" key="2">
    <source>
        <dbReference type="Proteomes" id="UP001234178"/>
    </source>
</evidence>
<proteinExistence type="predicted"/>
<name>A0ABR0AG27_9CRUS</name>
<dbReference type="Proteomes" id="UP001234178">
    <property type="component" value="Unassembled WGS sequence"/>
</dbReference>
<evidence type="ECO:0000313" key="1">
    <source>
        <dbReference type="EMBL" id="KAK4024077.1"/>
    </source>
</evidence>
<accession>A0ABR0AG27</accession>
<comment type="caution">
    <text evidence="1">The sequence shown here is derived from an EMBL/GenBank/DDBJ whole genome shotgun (WGS) entry which is preliminary data.</text>
</comment>
<dbReference type="EMBL" id="JAOYFB010000037">
    <property type="protein sequence ID" value="KAK4024077.1"/>
    <property type="molecule type" value="Genomic_DNA"/>
</dbReference>
<keyword evidence="2" id="KW-1185">Reference proteome</keyword>
<organism evidence="1 2">
    <name type="scientific">Daphnia magna</name>
    <dbReference type="NCBI Taxonomy" id="35525"/>
    <lineage>
        <taxon>Eukaryota</taxon>
        <taxon>Metazoa</taxon>
        <taxon>Ecdysozoa</taxon>
        <taxon>Arthropoda</taxon>
        <taxon>Crustacea</taxon>
        <taxon>Branchiopoda</taxon>
        <taxon>Diplostraca</taxon>
        <taxon>Cladocera</taxon>
        <taxon>Anomopoda</taxon>
        <taxon>Daphniidae</taxon>
        <taxon>Daphnia</taxon>
    </lineage>
</organism>
<sequence>MKSPRDGQRGCRTSSRMSAKYRCVDPRRFHKKLRYYLRTKNLRKVPLLEATGTWIENPTGRAEWVPLYNLDDSEICLPPKRVAIGMATFDQLEALKKAEAGKKKISEQKGPSSPFADDKDIEEFRMDCLNFRKRSC</sequence>
<protein>
    <submittedName>
        <fullName evidence="1">Uncharacterized protein</fullName>
    </submittedName>
</protein>
<gene>
    <name evidence="1" type="ORF">OUZ56_009467</name>
</gene>
<reference evidence="1 2" key="1">
    <citation type="journal article" date="2023" name="Nucleic Acids Res.">
        <title>The hologenome of Daphnia magna reveals possible DNA methylation and microbiome-mediated evolution of the host genome.</title>
        <authorList>
            <person name="Chaturvedi A."/>
            <person name="Li X."/>
            <person name="Dhandapani V."/>
            <person name="Marshall H."/>
            <person name="Kissane S."/>
            <person name="Cuenca-Cambronero M."/>
            <person name="Asole G."/>
            <person name="Calvet F."/>
            <person name="Ruiz-Romero M."/>
            <person name="Marangio P."/>
            <person name="Guigo R."/>
            <person name="Rago D."/>
            <person name="Mirbahai L."/>
            <person name="Eastwood N."/>
            <person name="Colbourne J.K."/>
            <person name="Zhou J."/>
            <person name="Mallon E."/>
            <person name="Orsini L."/>
        </authorList>
    </citation>
    <scope>NUCLEOTIDE SEQUENCE [LARGE SCALE GENOMIC DNA]</scope>
    <source>
        <strain evidence="1">LRV0_1</strain>
    </source>
</reference>